<organism evidence="2 3">
    <name type="scientific">Chromobacterium violaceum</name>
    <dbReference type="NCBI Taxonomy" id="536"/>
    <lineage>
        <taxon>Bacteria</taxon>
        <taxon>Pseudomonadati</taxon>
        <taxon>Pseudomonadota</taxon>
        <taxon>Betaproteobacteria</taxon>
        <taxon>Neisseriales</taxon>
        <taxon>Chromobacteriaceae</taxon>
        <taxon>Chromobacterium</taxon>
    </lineage>
</organism>
<evidence type="ECO:0000313" key="3">
    <source>
        <dbReference type="Proteomes" id="UP000196342"/>
    </source>
</evidence>
<dbReference type="Proteomes" id="UP000196342">
    <property type="component" value="Unassembled WGS sequence"/>
</dbReference>
<sequence>MREACASRFFYSRVGASGRPAFLYAGSVVRVVCVLRIILHCHARGMQMIKPSSSAWLLLLLPGLVYAALGQRIDLSSSAPAAGRQQLAVTTGAAYRVVQEQDAAGRVIRQYVAGDGTVFAVAWSGPTLPNLQQLLGDYFPAFRQSQQANRRGLNAMQGQVGSFVVQSRGRLGNFSGFAYDSALLPAGVAIDQLK</sequence>
<dbReference type="EMBL" id="NHOO01000003">
    <property type="protein sequence ID" value="OVE49645.1"/>
    <property type="molecule type" value="Genomic_DNA"/>
</dbReference>
<keyword evidence="1" id="KW-0472">Membrane</keyword>
<keyword evidence="1" id="KW-1133">Transmembrane helix</keyword>
<name>A0A202BE57_CHRVL</name>
<dbReference type="AlphaFoldDB" id="A0A202BE57"/>
<gene>
    <name evidence="2" type="ORF">CBW21_03505</name>
</gene>
<dbReference type="Pfam" id="PF11005">
    <property type="entry name" value="DUF2844"/>
    <property type="match status" value="1"/>
</dbReference>
<evidence type="ECO:0000256" key="1">
    <source>
        <dbReference type="SAM" id="Phobius"/>
    </source>
</evidence>
<dbReference type="InterPro" id="IPR021267">
    <property type="entry name" value="DUF2844"/>
</dbReference>
<protein>
    <recommendedName>
        <fullName evidence="4">DUF2844 domain-containing protein</fullName>
    </recommendedName>
</protein>
<proteinExistence type="predicted"/>
<feature type="transmembrane region" description="Helical" evidence="1">
    <location>
        <begin position="21"/>
        <end position="39"/>
    </location>
</feature>
<accession>A0A202BE57</accession>
<evidence type="ECO:0000313" key="2">
    <source>
        <dbReference type="EMBL" id="OVE49645.1"/>
    </source>
</evidence>
<reference evidence="2 3" key="1">
    <citation type="submission" date="2017-05" db="EMBL/GenBank/DDBJ databases">
        <title>Chromobacterium violaceum GHPS1 isolated from Hydrocarbon polluted soil in French Guiana display an awesome secondary metabolite arsenal and a battery of drug and heavy-metal-resistance and detoxification of xenobiotics proteins.</title>
        <authorList>
            <person name="Belbahri L."/>
        </authorList>
    </citation>
    <scope>NUCLEOTIDE SEQUENCE [LARGE SCALE GENOMIC DNA]</scope>
    <source>
        <strain evidence="2 3">GHPS1</strain>
    </source>
</reference>
<keyword evidence="1" id="KW-0812">Transmembrane</keyword>
<keyword evidence="3" id="KW-1185">Reference proteome</keyword>
<comment type="caution">
    <text evidence="2">The sequence shown here is derived from an EMBL/GenBank/DDBJ whole genome shotgun (WGS) entry which is preliminary data.</text>
</comment>
<evidence type="ECO:0008006" key="4">
    <source>
        <dbReference type="Google" id="ProtNLM"/>
    </source>
</evidence>